<evidence type="ECO:0000256" key="1">
    <source>
        <dbReference type="SAM" id="Phobius"/>
    </source>
</evidence>
<feature type="transmembrane region" description="Helical" evidence="1">
    <location>
        <begin position="383"/>
        <end position="407"/>
    </location>
</feature>
<dbReference type="SUPFAM" id="SSF82866">
    <property type="entry name" value="Multidrug efflux transporter AcrB transmembrane domain"/>
    <property type="match status" value="2"/>
</dbReference>
<dbReference type="RefSeq" id="WP_161260465.1">
    <property type="nucleotide sequence ID" value="NZ_JAFBDC010000002.1"/>
</dbReference>
<dbReference type="SUPFAM" id="SSF82714">
    <property type="entry name" value="Multidrug efflux transporter AcrB TolC docking domain, DN and DC subdomains"/>
    <property type="match status" value="2"/>
</dbReference>
<evidence type="ECO:0000313" key="3">
    <source>
        <dbReference type="Proteomes" id="UP000471031"/>
    </source>
</evidence>
<feature type="transmembrane region" description="Helical" evidence="1">
    <location>
        <begin position="952"/>
        <end position="973"/>
    </location>
</feature>
<dbReference type="Gene3D" id="3.30.70.1440">
    <property type="entry name" value="Multidrug efflux transporter AcrB pore domain"/>
    <property type="match status" value="1"/>
</dbReference>
<dbReference type="AlphaFoldDB" id="A0A845LAB3"/>
<keyword evidence="1" id="KW-0812">Transmembrane</keyword>
<feature type="transmembrane region" description="Helical" evidence="1">
    <location>
        <begin position="428"/>
        <end position="448"/>
    </location>
</feature>
<dbReference type="EMBL" id="WXEX01000002">
    <property type="protein sequence ID" value="MZP41870.1"/>
    <property type="molecule type" value="Genomic_DNA"/>
</dbReference>
<dbReference type="Proteomes" id="UP000471031">
    <property type="component" value="Unassembled WGS sequence"/>
</dbReference>
<gene>
    <name evidence="2" type="ORF">GTO89_02335</name>
</gene>
<keyword evidence="1" id="KW-0472">Membrane</keyword>
<organism evidence="2 3">
    <name type="scientific">Heliomicrobium gestii</name>
    <name type="common">Heliobacterium gestii</name>
    <dbReference type="NCBI Taxonomy" id="2699"/>
    <lineage>
        <taxon>Bacteria</taxon>
        <taxon>Bacillati</taxon>
        <taxon>Bacillota</taxon>
        <taxon>Clostridia</taxon>
        <taxon>Eubacteriales</taxon>
        <taxon>Heliobacteriaceae</taxon>
        <taxon>Heliomicrobium</taxon>
    </lineage>
</organism>
<name>A0A845LAB3_HELGE</name>
<feature type="transmembrane region" description="Helical" evidence="1">
    <location>
        <begin position="333"/>
        <end position="350"/>
    </location>
</feature>
<dbReference type="Gene3D" id="1.20.1640.10">
    <property type="entry name" value="Multidrug efflux transporter AcrB transmembrane domain"/>
    <property type="match status" value="2"/>
</dbReference>
<dbReference type="SUPFAM" id="SSF82693">
    <property type="entry name" value="Multidrug efflux transporter AcrB pore domain, PN1, PN2, PC1 and PC2 subdomains"/>
    <property type="match status" value="3"/>
</dbReference>
<feature type="transmembrane region" description="Helical" evidence="1">
    <location>
        <begin position="460"/>
        <end position="482"/>
    </location>
</feature>
<accession>A0A845LAB3</accession>
<dbReference type="InterPro" id="IPR027463">
    <property type="entry name" value="AcrB_DN_DC_subdom"/>
</dbReference>
<feature type="transmembrane region" description="Helical" evidence="1">
    <location>
        <begin position="906"/>
        <end position="931"/>
    </location>
</feature>
<sequence>MNITDFSIKRPAGISMIVLFFVVLGLYSFNRIGVDLLPAMNTPYVTVQVSYPGAAAEDVEKQVVEPLEEAVSSVSKLKKLSAMANEGSGFVILEFDLSADPDQAVMDVTKKVDAVKGRLPDEADTPVVIKRDINAQSIMTLRLSSEGLSKVDAYKLADDMIRQRLERVQGVSEINIYGGRQKEVAVEVDPKKLSAYNVSLNSIVNKIKAENANKPAGKLFRQKDYDLRLMGEYQSIKEIENLPISTGDGGIIPLKTLATVKEQIQTVRNTERLNGEESVGIEIFKQSDASVVDVGKALNAEITKLRKDLPGVNLYIANDASDYVQKALNNTQLSIFEGILTTSFALLFFLKEWRSMMTVLIAIPTSLIAVIFVMYVAGFSFNMMSLMGMALCIGILVDDSIVVLENIHRHLSMGKEAKTAAAEGRKEIGMAAIAITLCDVVVFLPIAFMQGMVGQFFRQFGMTIVFATLFSLFVSFTVTPMLSSRLYKKGFEEKPHRFFDRFDRFGGRFKSFYEVILHWCLNHPKKVLAGALALFLAVMSLIPLQIVGAEFLPKTDEGSFSVTVELPVGTPYEQVDKETKKVEQFCLNIPEMSNVQARVSSNQGSVSVALTNKKLRKRTVWEIADTVRDWSKKNFAPGIVRVSESTASIAGLPGGGGRGGPSGNVQIEILGSDQEKLLAISEDVMDILRNTPGAKDVNSSWRLGQPEIQTVINREQVKHYGASLNDIATVVQTGVNSSKAGVFRQNGDDIDINVRFKDGDKMSPQDLKTIPVSVSGQNIPLGNLVDFKEGTGPRSIRRVDKQRAITISCNLNDRSLAEFTSEVQQKIKAKNFDPLYSINLAGQTQNMNDTFSQMISALGLSLVLVYMVLVVLYESFLTPFIRMFSLPLGFIGAVAALALTHNSLNLFSMMGVIMMDGLVAKNGTLLLDYSLTLMGRGYNARDAVIEAAKTRLRPIVMTTMTMVFGMLPTALALEEGAENRIGMAWVLIGGLLTSTFFTLVIIPIIFIAMHRWKDKLSNGGWKGLFTKKGREKAVEGA</sequence>
<feature type="transmembrane region" description="Helical" evidence="1">
    <location>
        <begin position="357"/>
        <end position="377"/>
    </location>
</feature>
<protein>
    <submittedName>
        <fullName evidence="2">MMPL family transporter</fullName>
    </submittedName>
</protein>
<keyword evidence="3" id="KW-1185">Reference proteome</keyword>
<feature type="transmembrane region" description="Helical" evidence="1">
    <location>
        <begin position="527"/>
        <end position="546"/>
    </location>
</feature>
<dbReference type="PANTHER" id="PTHR32063:SF0">
    <property type="entry name" value="SWARMING MOTILITY PROTEIN SWRC"/>
    <property type="match status" value="1"/>
</dbReference>
<dbReference type="Pfam" id="PF00873">
    <property type="entry name" value="ACR_tran"/>
    <property type="match status" value="1"/>
</dbReference>
<dbReference type="Gene3D" id="3.30.2090.10">
    <property type="entry name" value="Multidrug efflux transporter AcrB TolC docking domain, DN and DC subdomains"/>
    <property type="match status" value="2"/>
</dbReference>
<dbReference type="GO" id="GO:0005886">
    <property type="term" value="C:plasma membrane"/>
    <property type="evidence" value="ECO:0007669"/>
    <property type="project" value="TreeGrafter"/>
</dbReference>
<comment type="caution">
    <text evidence="2">The sequence shown here is derived from an EMBL/GenBank/DDBJ whole genome shotgun (WGS) entry which is preliminary data.</text>
</comment>
<dbReference type="PANTHER" id="PTHR32063">
    <property type="match status" value="1"/>
</dbReference>
<feature type="transmembrane region" description="Helical" evidence="1">
    <location>
        <begin position="854"/>
        <end position="873"/>
    </location>
</feature>
<dbReference type="PRINTS" id="PR00702">
    <property type="entry name" value="ACRIFLAVINRP"/>
</dbReference>
<feature type="transmembrane region" description="Helical" evidence="1">
    <location>
        <begin position="12"/>
        <end position="29"/>
    </location>
</feature>
<dbReference type="Gene3D" id="3.30.70.1320">
    <property type="entry name" value="Multidrug efflux transporter AcrB pore domain like"/>
    <property type="match status" value="1"/>
</dbReference>
<feature type="transmembrane region" description="Helical" evidence="1">
    <location>
        <begin position="985"/>
        <end position="1008"/>
    </location>
</feature>
<feature type="transmembrane region" description="Helical" evidence="1">
    <location>
        <begin position="880"/>
        <end position="900"/>
    </location>
</feature>
<dbReference type="InterPro" id="IPR001036">
    <property type="entry name" value="Acrflvin-R"/>
</dbReference>
<reference evidence="2 3" key="1">
    <citation type="submission" date="2020-01" db="EMBL/GenBank/DDBJ databases">
        <title>Whole genome sequence of Heliobacterium gestii DSM 11169.</title>
        <authorList>
            <person name="Kyndt J.A."/>
            <person name="Meyer T.E."/>
        </authorList>
    </citation>
    <scope>NUCLEOTIDE SEQUENCE [LARGE SCALE GENOMIC DNA]</scope>
    <source>
        <strain evidence="2 3">DSM 11169</strain>
    </source>
</reference>
<evidence type="ECO:0000313" key="2">
    <source>
        <dbReference type="EMBL" id="MZP41870.1"/>
    </source>
</evidence>
<dbReference type="GO" id="GO:0042910">
    <property type="term" value="F:xenobiotic transmembrane transporter activity"/>
    <property type="evidence" value="ECO:0007669"/>
    <property type="project" value="TreeGrafter"/>
</dbReference>
<keyword evidence="1" id="KW-1133">Transmembrane helix</keyword>
<dbReference type="Gene3D" id="3.30.70.1430">
    <property type="entry name" value="Multidrug efflux transporter AcrB pore domain"/>
    <property type="match status" value="2"/>
</dbReference>
<dbReference type="OrthoDB" id="9757876at2"/>
<proteinExistence type="predicted"/>